<feature type="domain" description="Cadherin" evidence="11">
    <location>
        <begin position="1335"/>
        <end position="1438"/>
    </location>
</feature>
<keyword evidence="13" id="KW-1185">Reference proteome</keyword>
<feature type="domain" description="Cadherin" evidence="11">
    <location>
        <begin position="794"/>
        <end position="880"/>
    </location>
</feature>
<keyword evidence="3" id="KW-0732">Signal</keyword>
<gene>
    <name evidence="12" type="ORF">H920_19283</name>
</gene>
<dbReference type="FunFam" id="2.60.40.60:FF:000018">
    <property type="entry name" value="Protocadherin gamma c3"/>
    <property type="match status" value="4"/>
</dbReference>
<feature type="domain" description="Cadherin" evidence="11">
    <location>
        <begin position="699"/>
        <end position="791"/>
    </location>
</feature>
<name>A0A091CN25_FUKDA</name>
<feature type="domain" description="Cadherin" evidence="11">
    <location>
        <begin position="349"/>
        <end position="452"/>
    </location>
</feature>
<keyword evidence="5 10" id="KW-0106">Calcium</keyword>
<evidence type="ECO:0000256" key="2">
    <source>
        <dbReference type="ARBA" id="ARBA00022692"/>
    </source>
</evidence>
<dbReference type="CDD" id="cd11304">
    <property type="entry name" value="Cadherin_repeat"/>
    <property type="match status" value="19"/>
</dbReference>
<evidence type="ECO:0000256" key="9">
    <source>
        <dbReference type="ARBA" id="ARBA00023180"/>
    </source>
</evidence>
<keyword evidence="9" id="KW-0325">Glycoprotein</keyword>
<feature type="domain" description="Cadherin" evidence="11">
    <location>
        <begin position="1781"/>
        <end position="1885"/>
    </location>
</feature>
<feature type="domain" description="Cadherin" evidence="11">
    <location>
        <begin position="1439"/>
        <end position="1542"/>
    </location>
</feature>
<feature type="domain" description="Cadherin" evidence="11">
    <location>
        <begin position="136"/>
        <end position="243"/>
    </location>
</feature>
<dbReference type="InterPro" id="IPR002126">
    <property type="entry name" value="Cadherin-like_dom"/>
</dbReference>
<dbReference type="eggNOG" id="KOG3594">
    <property type="taxonomic scope" value="Eukaryota"/>
</dbReference>
<keyword evidence="2" id="KW-0812">Transmembrane</keyword>
<dbReference type="Pfam" id="PF00028">
    <property type="entry name" value="Cadherin"/>
    <property type="match status" value="17"/>
</dbReference>
<organism evidence="12 13">
    <name type="scientific">Fukomys damarensis</name>
    <name type="common">Damaraland mole rat</name>
    <name type="synonym">Cryptomys damarensis</name>
    <dbReference type="NCBI Taxonomy" id="885580"/>
    <lineage>
        <taxon>Eukaryota</taxon>
        <taxon>Metazoa</taxon>
        <taxon>Chordata</taxon>
        <taxon>Craniata</taxon>
        <taxon>Vertebrata</taxon>
        <taxon>Euteleostomi</taxon>
        <taxon>Mammalia</taxon>
        <taxon>Eutheria</taxon>
        <taxon>Euarchontoglires</taxon>
        <taxon>Glires</taxon>
        <taxon>Rodentia</taxon>
        <taxon>Hystricomorpha</taxon>
        <taxon>Bathyergidae</taxon>
        <taxon>Fukomys</taxon>
    </lineage>
</organism>
<feature type="domain" description="Cadherin" evidence="11">
    <location>
        <begin position="911"/>
        <end position="1019"/>
    </location>
</feature>
<dbReference type="InterPro" id="IPR050174">
    <property type="entry name" value="Protocadherin/Cadherin-CA"/>
</dbReference>
<dbReference type="EMBL" id="KN125101">
    <property type="protein sequence ID" value="KFO19352.1"/>
    <property type="molecule type" value="Genomic_DNA"/>
</dbReference>
<dbReference type="STRING" id="885580.ENSFDAP00000015337"/>
<evidence type="ECO:0000256" key="4">
    <source>
        <dbReference type="ARBA" id="ARBA00022737"/>
    </source>
</evidence>
<dbReference type="InterPro" id="IPR013164">
    <property type="entry name" value="Cadherin_N"/>
</dbReference>
<dbReference type="PROSITE" id="PS50268">
    <property type="entry name" value="CADHERIN_2"/>
    <property type="match status" value="20"/>
</dbReference>
<sequence>MEAGEGKKHIRRQRQVLIFFVLLGIALAGSESRSYSVDEESESGSFVDNLLKDLGLEIEELAVRGPRVVSKGKKMSLHLDRQTGDLLLNEKLDREGLCGSTEPCVLPFQVLLENPLQFFQAELQIRDINDHSPVFLDKKIILKISESIPPGTTFLIERAQDLDVGSNGLQNYTISANFYFHLKLQDSPEGILPELVLDKALDREEQPEIRLTLTALDGGTPPRSGTALVLIEVLDINDNAPEFTKLLYEVQVPENSPVGSQVAAVSARDLDIGTYGQISYVFSQASEDIRKTFQIDANSGELLLKQKLDYESVQTYTVNIKAIDGGGLSESCVVFIQVMDLNDNPPELTMSTLINQIPENLQETIIAIFSVSDSDSGDNGKTVCYIQDDLPFFLKPSVKNFYTLLTNTALDRESRSEYNITITVTDLGTPRLRTQHNLTVQVSDVNDNAPTFTQASYTLLVPENNSPALHIGTVIDVNDHSPVFFENEMELKILESSSPGTVISLGNAEDLDVGTNSLQNYTISPNSHFHVLTRSRRDGRKYPELVLDKALDREELPELSLTLTALDGGSPPRSGTAQIHIRVSDINDNAPEFEQSLYEVQIPENSPVDSVILTVSASDLDTENFGAISYAFFHASEEILKTFKLNPITGDIQLIKYLNFEEINNYEVDIEAKDGGGLSGKSTVIVQVVDVNDNPPELTLSSVNSPIPENSAETVVAVFSVSDLDSGDNGRVKCSIQNNLPFILKPYIENFYTIVSEEALDRESRSEYNITITVTDLGTPRLRTQHNLTVQRLVAVFSVSDLDSGDNGRVKCSIQNNLPFILKPYIENFYTIVSEENLDRESRSEYNITITVTDLGTPRLRTQHNLTVQVSDVNDNAPTFTQASYTLLVPENNSPALHIGTDINDHSPIFPDREMLVKILENSQPGTVFPLKLAEDLDVGSNGLQNYTISPNSHFHVLTRNHSEGKKFPDLVQDKPLDREEQAEYSLTLTALDGGSPPRSGTVMVQILIMDVNDNAPEFVHTPYEVQVLENCPLDFPILSVSARDMDAGNFGSVAYGLFQPSDEIKRTFSINEFTGEIRLKKKLDFEKIKSYHVEIEATDGGGLSGKGTIVMEVVDVNDNAPELTVTSLTSPIPENAPETVVSIFRIRDRDSGDNAKMICSIPDNLPFILKQTFKNFYTLLTESPLDRESRSEYNITITVTDLGTPRLRTQHNLTVQVSDVNDNAPTFTQASYTLLVPENNSPALHIGTVSATDRDSGANAQLTYSLLPPRDPQPGLASLVKYPELVLDKTLDREDQPEFSLTLMALDGGVPPRSGTSTVHVEVLDINDNAPGFLQSLYEVQIPENSPLNSIVVVVSARDLDAGTHGHVVYAVFHGDEVTQPFVIDETTGEIRLKQMLDFEENQYYNLEIVAMDSGGLSEKCTVAIEVLDVNDNAPELTMSTLSRSILENSPETVIAIFSVFDPDSGDNGRVVCSIQNDVPFLLKPSFENFYTLVTEGALDREKKSEYSITITVTDLGTPRLRTQHNLTVQVSDVNDNAPTFTQASYTLLVPENNSPALHIGTVHLQHIHYSVQEETESGSFIAHLTKDLGLERGELADRSARVVSDHYKQHLLLDPQTGDLLLRETLDREELCGPVEPCVLHFQVFLEMPVQFFQGELWIQDINDHSPIFPDTEVLLKIPENSQPGTVFPLKLAEDLDVGSNGLQNYTISPNSHFHVLTRNHSEGKKFPDLVQDKPLDREEQAEYSLTLTALDGGSPPRSGTVMVQILIMDVNDNTPEFVHTPYEVQVLENCPLDSPILSVSARDMDAGNFGSVAYGLFQPSDEIKRTFSINEFTGEIRLKKKLDFEKIKSYHVEIEATDGGGLSGKGTIVMEVVDVNDNAPELTVTSLTSPIPENAPETIVSIFRVGDRDSGDNAKMICSIPDNLPFILKQTFKNFYTLLTESPLDRESRSEYNITITVTDLGTPRLRTQHNLTVQVSDVNDNAPTFTQASYTLLVPENNSPALHIGTIPENSPLNSLVAVVSARDLDEGIYGSVVYSLFQSNAFTEPFVIDERTGEIHLKRALDFEVTRYYNVEISATDGGGLSGKCTVAIEVLDVNDNAPELTMSTLSRSIPENSPETVIAIFSVFDPDSGDNGRVVCSIQNDVPFLLKPSFENFYTLVTEGSLDREKKSEYSVTITVTDLGTPRLRTQHNLTVQVSDVNDNAPTFTQASYTLLVPENNSPALHIGTVSATDRDSGANAQLTYSLLPPRDPQPGLASLVVSAPEGPFPDRLVDVGGAGTLSHSYRYEVCLTGDSGTGEFNFLKPPFPNLLPQGFGEETEGNAVVRNSFGFQ</sequence>
<dbReference type="SUPFAM" id="SSF49313">
    <property type="entry name" value="Cadherin-like"/>
    <property type="match status" value="20"/>
</dbReference>
<feature type="domain" description="Cadherin" evidence="11">
    <location>
        <begin position="594"/>
        <end position="698"/>
    </location>
</feature>
<dbReference type="Proteomes" id="UP000028990">
    <property type="component" value="Unassembled WGS sequence"/>
</dbReference>
<comment type="subcellular location">
    <subcellularLocation>
        <location evidence="1">Membrane</location>
        <topology evidence="1">Single-pass membrane protein</topology>
    </subcellularLocation>
</comment>
<evidence type="ECO:0000256" key="1">
    <source>
        <dbReference type="ARBA" id="ARBA00004167"/>
    </source>
</evidence>
<keyword evidence="4" id="KW-0677">Repeat</keyword>
<keyword evidence="6" id="KW-0130">Cell adhesion</keyword>
<keyword evidence="7" id="KW-1133">Transmembrane helix</keyword>
<dbReference type="Gene3D" id="2.60.40.60">
    <property type="entry name" value="Cadherins"/>
    <property type="match status" value="21"/>
</dbReference>
<evidence type="ECO:0000256" key="8">
    <source>
        <dbReference type="ARBA" id="ARBA00023136"/>
    </source>
</evidence>
<feature type="domain" description="Cadherin" evidence="11">
    <location>
        <begin position="1886"/>
        <end position="1989"/>
    </location>
</feature>
<feature type="domain" description="Cadherin" evidence="11">
    <location>
        <begin position="1125"/>
        <end position="1228"/>
    </location>
</feature>
<evidence type="ECO:0000256" key="5">
    <source>
        <dbReference type="ARBA" id="ARBA00022837"/>
    </source>
</evidence>
<evidence type="ECO:0000256" key="10">
    <source>
        <dbReference type="PROSITE-ProRule" id="PRU00043"/>
    </source>
</evidence>
<reference evidence="12 13" key="1">
    <citation type="submission" date="2013-11" db="EMBL/GenBank/DDBJ databases">
        <title>The Damaraland mole rat (Fukomys damarensis) genome and evolution of African mole rats.</title>
        <authorList>
            <person name="Gladyshev V.N."/>
            <person name="Fang X."/>
        </authorList>
    </citation>
    <scope>NUCLEOTIDE SEQUENCE [LARGE SCALE GENOMIC DNA]</scope>
    <source>
        <tissue evidence="12">Liver</tissue>
    </source>
</reference>
<dbReference type="Pfam" id="PF16492">
    <property type="entry name" value="Cadherin_C_2"/>
    <property type="match status" value="1"/>
</dbReference>
<dbReference type="InterPro" id="IPR015919">
    <property type="entry name" value="Cadherin-like_sf"/>
</dbReference>
<feature type="domain" description="Cadherin" evidence="11">
    <location>
        <begin position="1672"/>
        <end position="1780"/>
    </location>
</feature>
<dbReference type="GO" id="GO:0005886">
    <property type="term" value="C:plasma membrane"/>
    <property type="evidence" value="ECO:0007669"/>
    <property type="project" value="InterPro"/>
</dbReference>
<feature type="domain" description="Cadherin" evidence="11">
    <location>
        <begin position="1229"/>
        <end position="1334"/>
    </location>
</feature>
<protein>
    <submittedName>
        <fullName evidence="12">Protocadherin beta-4</fullName>
    </submittedName>
</protein>
<evidence type="ECO:0000256" key="3">
    <source>
        <dbReference type="ARBA" id="ARBA00022729"/>
    </source>
</evidence>
<dbReference type="PANTHER" id="PTHR24028">
    <property type="entry name" value="CADHERIN-87A"/>
    <property type="match status" value="1"/>
</dbReference>
<feature type="domain" description="Cadherin" evidence="11">
    <location>
        <begin position="77"/>
        <end position="135"/>
    </location>
</feature>
<proteinExistence type="predicted"/>
<feature type="domain" description="Cadherin" evidence="11">
    <location>
        <begin position="2003"/>
        <end position="2106"/>
    </location>
</feature>
<feature type="domain" description="Cadherin" evidence="11">
    <location>
        <begin position="2211"/>
        <end position="2249"/>
    </location>
</feature>
<dbReference type="Pfam" id="PF08266">
    <property type="entry name" value="Cadherin_2"/>
    <property type="match status" value="2"/>
</dbReference>
<feature type="domain" description="Cadherin" evidence="11">
    <location>
        <begin position="244"/>
        <end position="348"/>
    </location>
</feature>
<dbReference type="FunFam" id="2.60.40.60:FF:000309">
    <property type="entry name" value="Protocadherin beta-8"/>
    <property type="match status" value="7"/>
</dbReference>
<dbReference type="InterPro" id="IPR032455">
    <property type="entry name" value="Cadherin_C"/>
</dbReference>
<dbReference type="PRINTS" id="PR00205">
    <property type="entry name" value="CADHERIN"/>
</dbReference>
<feature type="domain" description="Cadherin" evidence="11">
    <location>
        <begin position="2107"/>
        <end position="2210"/>
    </location>
</feature>
<dbReference type="GO" id="GO:0005509">
    <property type="term" value="F:calcium ion binding"/>
    <property type="evidence" value="ECO:0007669"/>
    <property type="project" value="UniProtKB-UniRule"/>
</dbReference>
<evidence type="ECO:0000313" key="12">
    <source>
        <dbReference type="EMBL" id="KFO19352.1"/>
    </source>
</evidence>
<evidence type="ECO:0000259" key="11">
    <source>
        <dbReference type="PROSITE" id="PS50268"/>
    </source>
</evidence>
<dbReference type="PROSITE" id="PS00232">
    <property type="entry name" value="CADHERIN_1"/>
    <property type="match status" value="13"/>
</dbReference>
<dbReference type="PANTHER" id="PTHR24028:SF55">
    <property type="entry name" value="PROTOCADHERIN BETA-4"/>
    <property type="match status" value="1"/>
</dbReference>
<dbReference type="FunFam" id="2.60.40.60:FF:000002">
    <property type="entry name" value="Protocadherin alpha 2"/>
    <property type="match status" value="6"/>
</dbReference>
<dbReference type="SMART" id="SM00112">
    <property type="entry name" value="CA"/>
    <property type="match status" value="18"/>
</dbReference>
<dbReference type="FunFam" id="2.60.40.60:FF:000094">
    <property type="entry name" value="protocadherin gamma-C4 isoform X2"/>
    <property type="match status" value="1"/>
</dbReference>
<feature type="domain" description="Cadherin" evidence="11">
    <location>
        <begin position="1020"/>
        <end position="1124"/>
    </location>
</feature>
<dbReference type="FunFam" id="2.60.40.60:FF:000006">
    <property type="entry name" value="Protocadherin alpha 2"/>
    <property type="match status" value="2"/>
</dbReference>
<evidence type="ECO:0000313" key="13">
    <source>
        <dbReference type="Proteomes" id="UP000028990"/>
    </source>
</evidence>
<dbReference type="GO" id="GO:0007156">
    <property type="term" value="P:homophilic cell adhesion via plasma membrane adhesion molecules"/>
    <property type="evidence" value="ECO:0007669"/>
    <property type="project" value="InterPro"/>
</dbReference>
<evidence type="ECO:0000256" key="7">
    <source>
        <dbReference type="ARBA" id="ARBA00022989"/>
    </source>
</evidence>
<accession>A0A091CN25</accession>
<dbReference type="InterPro" id="IPR020894">
    <property type="entry name" value="Cadherin_CS"/>
</dbReference>
<keyword evidence="8" id="KW-0472">Membrane</keyword>
<evidence type="ECO:0000256" key="6">
    <source>
        <dbReference type="ARBA" id="ARBA00022889"/>
    </source>
</evidence>
<feature type="domain" description="Cadherin" evidence="11">
    <location>
        <begin position="485"/>
        <end position="593"/>
    </location>
</feature>